<keyword evidence="12" id="KW-0378">Hydrolase</keyword>
<gene>
    <name evidence="12" type="ORF">Lwal_2425</name>
</gene>
<evidence type="ECO:0000256" key="2">
    <source>
        <dbReference type="ARBA" id="ARBA00022448"/>
    </source>
</evidence>
<evidence type="ECO:0000256" key="1">
    <source>
        <dbReference type="ARBA" id="ARBA00004651"/>
    </source>
</evidence>
<dbReference type="Pfam" id="PF00005">
    <property type="entry name" value="ABC_tran"/>
    <property type="match status" value="1"/>
</dbReference>
<dbReference type="NCBIfam" id="TIGR03797">
    <property type="entry name" value="NHLM_micro_ABC2"/>
    <property type="match status" value="1"/>
</dbReference>
<dbReference type="Proteomes" id="UP000054729">
    <property type="component" value="Unassembled WGS sequence"/>
</dbReference>
<dbReference type="EC" id="3.6.3.44" evidence="12"/>
<dbReference type="InterPro" id="IPR011527">
    <property type="entry name" value="ABC1_TM_dom"/>
</dbReference>
<dbReference type="AlphaFoldDB" id="A0A0W1A2B8"/>
<keyword evidence="3" id="KW-1003">Cell membrane</keyword>
<feature type="transmembrane region" description="Helical" evidence="9">
    <location>
        <begin position="450"/>
        <end position="471"/>
    </location>
</feature>
<evidence type="ECO:0000256" key="8">
    <source>
        <dbReference type="ARBA" id="ARBA00023136"/>
    </source>
</evidence>
<dbReference type="EMBL" id="LNZB01000056">
    <property type="protein sequence ID" value="KTD75487.1"/>
    <property type="molecule type" value="Genomic_DNA"/>
</dbReference>
<dbReference type="GO" id="GO:0005886">
    <property type="term" value="C:plasma membrane"/>
    <property type="evidence" value="ECO:0007669"/>
    <property type="project" value="UniProtKB-SubCell"/>
</dbReference>
<dbReference type="PROSITE" id="PS50929">
    <property type="entry name" value="ABC_TM1F"/>
    <property type="match status" value="1"/>
</dbReference>
<dbReference type="Gene3D" id="3.40.50.300">
    <property type="entry name" value="P-loop containing nucleotide triphosphate hydrolases"/>
    <property type="match status" value="1"/>
</dbReference>
<dbReference type="InterPro" id="IPR036640">
    <property type="entry name" value="ABC1_TM_sf"/>
</dbReference>
<evidence type="ECO:0000313" key="13">
    <source>
        <dbReference type="Proteomes" id="UP000054729"/>
    </source>
</evidence>
<proteinExistence type="predicted"/>
<accession>A0A0W1A2B8</accession>
<dbReference type="GO" id="GO:0016887">
    <property type="term" value="F:ATP hydrolysis activity"/>
    <property type="evidence" value="ECO:0007669"/>
    <property type="project" value="InterPro"/>
</dbReference>
<evidence type="ECO:0000259" key="11">
    <source>
        <dbReference type="PROSITE" id="PS50929"/>
    </source>
</evidence>
<keyword evidence="8 9" id="KW-0472">Membrane</keyword>
<comment type="caution">
    <text evidence="12">The sequence shown here is derived from an EMBL/GenBank/DDBJ whole genome shotgun (WGS) entry which is preliminary data.</text>
</comment>
<dbReference type="STRING" id="66969.Lwal_2425"/>
<dbReference type="PANTHER" id="PTHR24221">
    <property type="entry name" value="ATP-BINDING CASSETTE SUB-FAMILY B"/>
    <property type="match status" value="1"/>
</dbReference>
<feature type="domain" description="ABC transporter" evidence="10">
    <location>
        <begin position="731"/>
        <end position="963"/>
    </location>
</feature>
<protein>
    <submittedName>
        <fullName evidence="12">ABC transporter</fullName>
        <ecNumber evidence="12">3.6.3.44</ecNumber>
    </submittedName>
</protein>
<dbReference type="InterPro" id="IPR039421">
    <property type="entry name" value="Type_1_exporter"/>
</dbReference>
<feature type="transmembrane region" description="Helical" evidence="9">
    <location>
        <begin position="417"/>
        <end position="438"/>
    </location>
</feature>
<evidence type="ECO:0000256" key="7">
    <source>
        <dbReference type="ARBA" id="ARBA00022989"/>
    </source>
</evidence>
<evidence type="ECO:0000259" key="10">
    <source>
        <dbReference type="PROSITE" id="PS50893"/>
    </source>
</evidence>
<keyword evidence="13" id="KW-1185">Reference proteome</keyword>
<dbReference type="PROSITE" id="PS50893">
    <property type="entry name" value="ABC_TRANSPORTER_2"/>
    <property type="match status" value="1"/>
</dbReference>
<comment type="subcellular location">
    <subcellularLocation>
        <location evidence="1">Cell membrane</location>
        <topology evidence="1">Multi-pass membrane protein</topology>
    </subcellularLocation>
</comment>
<organism evidence="12 13">
    <name type="scientific">Legionella waltersii</name>
    <dbReference type="NCBI Taxonomy" id="66969"/>
    <lineage>
        <taxon>Bacteria</taxon>
        <taxon>Pseudomonadati</taxon>
        <taxon>Pseudomonadota</taxon>
        <taxon>Gammaproteobacteria</taxon>
        <taxon>Legionellales</taxon>
        <taxon>Legionellaceae</taxon>
        <taxon>Legionella</taxon>
    </lineage>
</organism>
<dbReference type="RefSeq" id="WP_058481062.1">
    <property type="nucleotide sequence ID" value="NZ_CAAAIQ010000002.1"/>
</dbReference>
<dbReference type="InterPro" id="IPR003439">
    <property type="entry name" value="ABC_transporter-like_ATP-bd"/>
</dbReference>
<dbReference type="PANTHER" id="PTHR24221:SF654">
    <property type="entry name" value="ATP-BINDING CASSETTE SUB-FAMILY B MEMBER 6"/>
    <property type="match status" value="1"/>
</dbReference>
<feature type="transmembrane region" description="Helical" evidence="9">
    <location>
        <begin position="670"/>
        <end position="688"/>
    </location>
</feature>
<evidence type="ECO:0000256" key="4">
    <source>
        <dbReference type="ARBA" id="ARBA00022692"/>
    </source>
</evidence>
<dbReference type="InterPro" id="IPR003593">
    <property type="entry name" value="AAA+_ATPase"/>
</dbReference>
<keyword evidence="4 9" id="KW-0812">Transmembrane</keyword>
<dbReference type="GO" id="GO:0140359">
    <property type="term" value="F:ABC-type transporter activity"/>
    <property type="evidence" value="ECO:0007669"/>
    <property type="project" value="InterPro"/>
</dbReference>
<dbReference type="InterPro" id="IPR017871">
    <property type="entry name" value="ABC_transporter-like_CS"/>
</dbReference>
<dbReference type="Pfam" id="PF00664">
    <property type="entry name" value="ABC_membrane"/>
    <property type="match status" value="1"/>
</dbReference>
<dbReference type="GO" id="GO:0005524">
    <property type="term" value="F:ATP binding"/>
    <property type="evidence" value="ECO:0007669"/>
    <property type="project" value="UniProtKB-KW"/>
</dbReference>
<evidence type="ECO:0000256" key="5">
    <source>
        <dbReference type="ARBA" id="ARBA00022741"/>
    </source>
</evidence>
<evidence type="ECO:0000313" key="12">
    <source>
        <dbReference type="EMBL" id="KTD75487.1"/>
    </source>
</evidence>
<keyword evidence="5" id="KW-0547">Nucleotide-binding</keyword>
<sequence>MTKTNLEQFLHKKGKSIAKIDETDLNDETTPCCFYVVEGTVDLFLTETVDTLRNTSLKPLCSLNRGHFIFSKPSLEKESRWIFHAKCSPNAQLIQISLRTLELALQNNEIKDDLIKGINAWISLLSKSIYGYSKPGMIEPMPKEGTHALQANIAYTNETQEIVWLRLHQGSLKYLGNPIRTDSILPIDTNTWISSEESFEVEVYSFEQVLHKTQITPAILSFNHELLSVIINEIKERERIENQQFNRGIFERSTSLNHALQEISNFYTKDDTDFQFEEQSSTSIACCQYICKLLGIHLLIPQEMPSLLNDRAKVDYLLNNSQIPKRQVVLAGEWWSNPHGLLIGFLEESNQAVLLKFDKKLGYQIINLKNGSKTTVDSNIAQTLSPFALSVYRSLPNRPMNLIDIMRWSLFTHKTELKLVLTISVITGFLGLFTPWATGQIFSEVIPSSSYSLLSQLLLGLIAFGFGLFLFEVARSYTLSRIMAFIDNSGVSGLWDRVIKLPISFFQQYGAGDLLNRASGFQLIVNQLFGVAAKSIFDSTYLLFYFLLLFYYSSILALVSLAIMLFTAALMFYILKQEIKISRVSSSLLGDLSSMLAEYISGIQKIMTTASQSYVFDNWSNLFVKYRKTLFRSSLWFSALSCLQSVVPILSSIIIFIFAAPLIYESKMGLGGFLAFNAAFGSLLAISMKMTGSLSSLLNLIPTYERIKPILNSMPEVQTVKKDPGKIKGNIEVDHLFFKYDTSGPLILKDVSFKIEEGQFVAIVGPSGSGKSTLFRLLLQFENPLSGSIFFEDQSLIDLDINMVRRQIGVVLQNSSIFPGSIFENIIGSAPLTLDDAWTAAKLAGFDKDIKRMPMGMHTMISEGTGGLSGGQKQRLIIARALVNRPQLLFFDEATSALDNETQQIVTDSLSQINATRIVVAHRLSTIIDADKIIVLVNGQIEEVGDYHELMARKGVFHKMALRQIL</sequence>
<dbReference type="InterPro" id="IPR022515">
    <property type="entry name" value="NHPM_micro_ABC2"/>
</dbReference>
<feature type="transmembrane region" description="Helical" evidence="9">
    <location>
        <begin position="635"/>
        <end position="664"/>
    </location>
</feature>
<dbReference type="SUPFAM" id="SSF52540">
    <property type="entry name" value="P-loop containing nucleoside triphosphate hydrolases"/>
    <property type="match status" value="1"/>
</dbReference>
<dbReference type="PROSITE" id="PS00211">
    <property type="entry name" value="ABC_TRANSPORTER_1"/>
    <property type="match status" value="1"/>
</dbReference>
<dbReference type="FunFam" id="3.40.50.300:FF:000299">
    <property type="entry name" value="ABC transporter ATP-binding protein/permease"/>
    <property type="match status" value="1"/>
</dbReference>
<evidence type="ECO:0000256" key="3">
    <source>
        <dbReference type="ARBA" id="ARBA00022475"/>
    </source>
</evidence>
<dbReference type="GO" id="GO:0034040">
    <property type="term" value="F:ATPase-coupled lipid transmembrane transporter activity"/>
    <property type="evidence" value="ECO:0007669"/>
    <property type="project" value="TreeGrafter"/>
</dbReference>
<keyword evidence="7 9" id="KW-1133">Transmembrane helix</keyword>
<feature type="domain" description="ABC transmembrane type-1" evidence="11">
    <location>
        <begin position="419"/>
        <end position="699"/>
    </location>
</feature>
<dbReference type="Gene3D" id="1.20.1560.10">
    <property type="entry name" value="ABC transporter type 1, transmembrane domain"/>
    <property type="match status" value="1"/>
</dbReference>
<dbReference type="SMART" id="SM00382">
    <property type="entry name" value="AAA"/>
    <property type="match status" value="1"/>
</dbReference>
<dbReference type="InterPro" id="IPR027417">
    <property type="entry name" value="P-loop_NTPase"/>
</dbReference>
<keyword evidence="2" id="KW-0813">Transport</keyword>
<evidence type="ECO:0000256" key="6">
    <source>
        <dbReference type="ARBA" id="ARBA00022840"/>
    </source>
</evidence>
<reference evidence="12 13" key="1">
    <citation type="submission" date="2015-11" db="EMBL/GenBank/DDBJ databases">
        <title>Genomic analysis of 38 Legionella species identifies large and diverse effector repertoires.</title>
        <authorList>
            <person name="Burstein D."/>
            <person name="Amaro F."/>
            <person name="Zusman T."/>
            <person name="Lifshitz Z."/>
            <person name="Cohen O."/>
            <person name="Gilbert J.A."/>
            <person name="Pupko T."/>
            <person name="Shuman H.A."/>
            <person name="Segal G."/>
        </authorList>
    </citation>
    <scope>NUCLEOTIDE SEQUENCE [LARGE SCALE GENOMIC DNA]</scope>
    <source>
        <strain evidence="12 13">ATCC 51914</strain>
    </source>
</reference>
<keyword evidence="6" id="KW-0067">ATP-binding</keyword>
<dbReference type="OrthoDB" id="9787557at2"/>
<name>A0A0W1A2B8_9GAMM</name>
<dbReference type="SUPFAM" id="SSF90123">
    <property type="entry name" value="ABC transporter transmembrane region"/>
    <property type="match status" value="1"/>
</dbReference>
<feature type="transmembrane region" description="Helical" evidence="9">
    <location>
        <begin position="550"/>
        <end position="575"/>
    </location>
</feature>
<dbReference type="PATRIC" id="fig|66969.6.peg.2631"/>
<evidence type="ECO:0000256" key="9">
    <source>
        <dbReference type="SAM" id="Phobius"/>
    </source>
</evidence>